<feature type="binding site" evidence="5">
    <location>
        <begin position="173"/>
        <end position="179"/>
    </location>
    <ligand>
        <name>GTP</name>
        <dbReference type="ChEBI" id="CHEBI:37565"/>
    </ligand>
</feature>
<evidence type="ECO:0000256" key="6">
    <source>
        <dbReference type="PIRSR" id="PIRSR601019-2"/>
    </source>
</evidence>
<evidence type="ECO:0000256" key="3">
    <source>
        <dbReference type="ARBA" id="ARBA00023134"/>
    </source>
</evidence>
<keyword evidence="6" id="KW-0460">Magnesium</keyword>
<dbReference type="Gene3D" id="1.10.400.10">
    <property type="entry name" value="GI Alpha 1, domain 2-like"/>
    <property type="match status" value="1"/>
</dbReference>
<feature type="binding site" evidence="5">
    <location>
        <position position="350"/>
    </location>
    <ligand>
        <name>GTP</name>
        <dbReference type="ChEBI" id="CHEBI:37565"/>
    </ligand>
</feature>
<reference evidence="8 9" key="1">
    <citation type="submission" date="2017-12" db="EMBL/GenBank/DDBJ databases">
        <title>Sequencing, de novo assembly and annotation of complete genome of a new Thraustochytrid species, strain FCC1311.</title>
        <authorList>
            <person name="Sedici K."/>
            <person name="Godart F."/>
            <person name="Aiese Cigliano R."/>
            <person name="Sanseverino W."/>
            <person name="Barakat M."/>
            <person name="Ortet P."/>
            <person name="Marechal E."/>
            <person name="Cagnac O."/>
            <person name="Amato A."/>
        </authorList>
    </citation>
    <scope>NUCLEOTIDE SEQUENCE [LARGE SCALE GENOMIC DNA]</scope>
</reference>
<dbReference type="GO" id="GO:0001664">
    <property type="term" value="F:G protein-coupled receptor binding"/>
    <property type="evidence" value="ECO:0007669"/>
    <property type="project" value="TreeGrafter"/>
</dbReference>
<dbReference type="OrthoDB" id="5817230at2759"/>
<dbReference type="Gene3D" id="3.40.50.300">
    <property type="entry name" value="P-loop containing nucleotide triphosphate hydrolases"/>
    <property type="match status" value="1"/>
</dbReference>
<organism evidence="8 9">
    <name type="scientific">Hondaea fermentalgiana</name>
    <dbReference type="NCBI Taxonomy" id="2315210"/>
    <lineage>
        <taxon>Eukaryota</taxon>
        <taxon>Sar</taxon>
        <taxon>Stramenopiles</taxon>
        <taxon>Bigyra</taxon>
        <taxon>Labyrinthulomycetes</taxon>
        <taxon>Thraustochytrida</taxon>
        <taxon>Thraustochytriidae</taxon>
        <taxon>Hondaea</taxon>
    </lineage>
</organism>
<dbReference type="FunFam" id="3.40.50.300:FF:000720">
    <property type="entry name" value="Guanine nucleotide-binding protein G(k) subunit alpha"/>
    <property type="match status" value="1"/>
</dbReference>
<sequence>MGACGSSMSAEEQAEANRNKQLEAQARAQQAAEANKLKFLLLGAGESGKSTLFKQMKILFSEQHGFTQSELQAGVKVVYANIMSNMKVLLANCESLTPAEDTDLADEIMGLEDGITIDKEIAEKLKSIWEDAGVQDTWRQRSNFQVQDALAYYMQNIDRIAESNYLPSNQDLLRSRVRTSGIVEAEYNIGGVVIAMFDVGGQRNERKKWIHCFDNVTAVIFVAAISEYDQVLYEDQSMNRQDESVALFKEMCESKWFRDKSMILFLNKRDLFREKLQYSPFRVVDGPNPRNVDYQGPENVPGTASATDGTAEFEQVYMATTKYLTDLYKHAGTATVSKSNREIYVKVTAATDTDQVRVVMESAKDIVLRSNLLDNGFM</sequence>
<keyword evidence="3 5" id="KW-0342">GTP-binding</keyword>
<dbReference type="InParanoid" id="A0A2R5GWK7"/>
<evidence type="ECO:0000313" key="9">
    <source>
        <dbReference type="Proteomes" id="UP000241890"/>
    </source>
</evidence>
<gene>
    <name evidence="8" type="ORF">FCC1311_085492</name>
</gene>
<protein>
    <submittedName>
        <fullName evidence="8">Guanine nucleotide-binding protein subunit alpha</fullName>
    </submittedName>
</protein>
<dbReference type="GO" id="GO:0031683">
    <property type="term" value="F:G-protein beta/gamma-subunit complex binding"/>
    <property type="evidence" value="ECO:0007669"/>
    <property type="project" value="InterPro"/>
</dbReference>
<accession>A0A2R5GWK7</accession>
<dbReference type="PANTHER" id="PTHR10218">
    <property type="entry name" value="GTP-BINDING PROTEIN ALPHA SUBUNIT"/>
    <property type="match status" value="1"/>
</dbReference>
<evidence type="ECO:0000256" key="2">
    <source>
        <dbReference type="ARBA" id="ARBA00022741"/>
    </source>
</evidence>
<proteinExistence type="predicted"/>
<dbReference type="AlphaFoldDB" id="A0A2R5GWK7"/>
<evidence type="ECO:0000256" key="4">
    <source>
        <dbReference type="ARBA" id="ARBA00023224"/>
    </source>
</evidence>
<dbReference type="PANTHER" id="PTHR10218:SF302">
    <property type="entry name" value="GUANINE NUCLEOTIDE-BINDING PROTEIN ALPHA-5 SUBUNIT"/>
    <property type="match status" value="1"/>
</dbReference>
<dbReference type="InterPro" id="IPR027417">
    <property type="entry name" value="P-loop_NTPase"/>
</dbReference>
<feature type="binding site" evidence="5">
    <location>
        <begin position="267"/>
        <end position="270"/>
    </location>
    <ligand>
        <name>GTP</name>
        <dbReference type="ChEBI" id="CHEBI:37565"/>
    </ligand>
</feature>
<feature type="region of interest" description="Disordered" evidence="7">
    <location>
        <begin position="1"/>
        <end position="24"/>
    </location>
</feature>
<feature type="binding site" evidence="5">
    <location>
        <begin position="46"/>
        <end position="51"/>
    </location>
    <ligand>
        <name>GTP</name>
        <dbReference type="ChEBI" id="CHEBI:37565"/>
    </ligand>
</feature>
<dbReference type="CDD" id="cd00066">
    <property type="entry name" value="G-alpha"/>
    <property type="match status" value="1"/>
</dbReference>
<dbReference type="GO" id="GO:0005834">
    <property type="term" value="C:heterotrimeric G-protein complex"/>
    <property type="evidence" value="ECO:0007669"/>
    <property type="project" value="TreeGrafter"/>
</dbReference>
<dbReference type="SUPFAM" id="SSF47895">
    <property type="entry name" value="Transducin (alpha subunit), insertion domain"/>
    <property type="match status" value="1"/>
</dbReference>
<dbReference type="GO" id="GO:0003924">
    <property type="term" value="F:GTPase activity"/>
    <property type="evidence" value="ECO:0007669"/>
    <property type="project" value="InterPro"/>
</dbReference>
<dbReference type="EMBL" id="BEYU01000121">
    <property type="protein sequence ID" value="GBG32324.1"/>
    <property type="molecule type" value="Genomic_DNA"/>
</dbReference>
<keyword evidence="2 5" id="KW-0547">Nucleotide-binding</keyword>
<evidence type="ECO:0000256" key="5">
    <source>
        <dbReference type="PIRSR" id="PIRSR601019-1"/>
    </source>
</evidence>
<dbReference type="SMART" id="SM00275">
    <property type="entry name" value="G_alpha"/>
    <property type="match status" value="1"/>
</dbReference>
<dbReference type="InterPro" id="IPR001019">
    <property type="entry name" value="Gprotein_alpha_su"/>
</dbReference>
<dbReference type="PRINTS" id="PR00318">
    <property type="entry name" value="GPROTEINA"/>
</dbReference>
<evidence type="ECO:0000256" key="1">
    <source>
        <dbReference type="ARBA" id="ARBA00022723"/>
    </source>
</evidence>
<feature type="binding site" evidence="6">
    <location>
        <position position="179"/>
    </location>
    <ligand>
        <name>Mg(2+)</name>
        <dbReference type="ChEBI" id="CHEBI:18420"/>
    </ligand>
</feature>
<keyword evidence="1 6" id="KW-0479">Metal-binding</keyword>
<dbReference type="GO" id="GO:0005737">
    <property type="term" value="C:cytoplasm"/>
    <property type="evidence" value="ECO:0007669"/>
    <property type="project" value="TreeGrafter"/>
</dbReference>
<name>A0A2R5GWK7_9STRA</name>
<feature type="binding site" evidence="6">
    <location>
        <position position="50"/>
    </location>
    <ligand>
        <name>Mg(2+)</name>
        <dbReference type="ChEBI" id="CHEBI:18420"/>
    </ligand>
</feature>
<keyword evidence="9" id="KW-1185">Reference proteome</keyword>
<feature type="binding site" evidence="5">
    <location>
        <begin position="198"/>
        <end position="202"/>
    </location>
    <ligand>
        <name>GTP</name>
        <dbReference type="ChEBI" id="CHEBI:37565"/>
    </ligand>
</feature>
<dbReference type="Proteomes" id="UP000241890">
    <property type="component" value="Unassembled WGS sequence"/>
</dbReference>
<dbReference type="GO" id="GO:0007188">
    <property type="term" value="P:adenylate cyclase-modulating G protein-coupled receptor signaling pathway"/>
    <property type="evidence" value="ECO:0007669"/>
    <property type="project" value="TreeGrafter"/>
</dbReference>
<feature type="compositionally biased region" description="Polar residues" evidence="7">
    <location>
        <begin position="1"/>
        <end position="10"/>
    </location>
</feature>
<comment type="caution">
    <text evidence="8">The sequence shown here is derived from an EMBL/GenBank/DDBJ whole genome shotgun (WGS) entry which is preliminary data.</text>
</comment>
<keyword evidence="4" id="KW-0807">Transducer</keyword>
<dbReference type="GO" id="GO:0046872">
    <property type="term" value="F:metal ion binding"/>
    <property type="evidence" value="ECO:0007669"/>
    <property type="project" value="UniProtKB-KW"/>
</dbReference>
<dbReference type="SUPFAM" id="SSF52540">
    <property type="entry name" value="P-loop containing nucleoside triphosphate hydrolases"/>
    <property type="match status" value="1"/>
</dbReference>
<evidence type="ECO:0000256" key="7">
    <source>
        <dbReference type="SAM" id="MobiDB-lite"/>
    </source>
</evidence>
<dbReference type="GO" id="GO:0005525">
    <property type="term" value="F:GTP binding"/>
    <property type="evidence" value="ECO:0007669"/>
    <property type="project" value="UniProtKB-KW"/>
</dbReference>
<dbReference type="InterPro" id="IPR011025">
    <property type="entry name" value="GproteinA_insert"/>
</dbReference>
<dbReference type="Pfam" id="PF00503">
    <property type="entry name" value="G-alpha"/>
    <property type="match status" value="1"/>
</dbReference>
<evidence type="ECO:0000313" key="8">
    <source>
        <dbReference type="EMBL" id="GBG32324.1"/>
    </source>
</evidence>
<dbReference type="PROSITE" id="PS51882">
    <property type="entry name" value="G_ALPHA"/>
    <property type="match status" value="1"/>
</dbReference>